<evidence type="ECO:0000313" key="1">
    <source>
        <dbReference type="EMBL" id="KAK9753329.1"/>
    </source>
</evidence>
<gene>
    <name evidence="1" type="ORF">QE152_g3447</name>
</gene>
<dbReference type="InterPro" id="IPR021109">
    <property type="entry name" value="Peptidase_aspartic_dom_sf"/>
</dbReference>
<reference evidence="1 2" key="1">
    <citation type="journal article" date="2024" name="BMC Genomics">
        <title>De novo assembly and annotation of Popillia japonica's genome with initial clues to its potential as an invasive pest.</title>
        <authorList>
            <person name="Cucini C."/>
            <person name="Boschi S."/>
            <person name="Funari R."/>
            <person name="Cardaioli E."/>
            <person name="Iannotti N."/>
            <person name="Marturano G."/>
            <person name="Paoli F."/>
            <person name="Bruttini M."/>
            <person name="Carapelli A."/>
            <person name="Frati F."/>
            <person name="Nardi F."/>
        </authorList>
    </citation>
    <scope>NUCLEOTIDE SEQUENCE [LARGE SCALE GENOMIC DNA]</scope>
    <source>
        <strain evidence="1">DMR45628</strain>
    </source>
</reference>
<organism evidence="1 2">
    <name type="scientific">Popillia japonica</name>
    <name type="common">Japanese beetle</name>
    <dbReference type="NCBI Taxonomy" id="7064"/>
    <lineage>
        <taxon>Eukaryota</taxon>
        <taxon>Metazoa</taxon>
        <taxon>Ecdysozoa</taxon>
        <taxon>Arthropoda</taxon>
        <taxon>Hexapoda</taxon>
        <taxon>Insecta</taxon>
        <taxon>Pterygota</taxon>
        <taxon>Neoptera</taxon>
        <taxon>Endopterygota</taxon>
        <taxon>Coleoptera</taxon>
        <taxon>Polyphaga</taxon>
        <taxon>Scarabaeiformia</taxon>
        <taxon>Scarabaeidae</taxon>
        <taxon>Rutelinae</taxon>
        <taxon>Popillia</taxon>
    </lineage>
</organism>
<dbReference type="AlphaFoldDB" id="A0AAW1N618"/>
<proteinExistence type="predicted"/>
<name>A0AAW1N618_POPJA</name>
<sequence length="119" mass="13846">MLLVRMLLEDRLNIDGIYDPGSQISIINSKLIKLKENKEDMNKVTLKTVNGVTQTNGLTTIKIKIFKIEKEVDVFIVKNDDFEDLEKEVDVFIVKNDDFEDFLIGLHMIKLFRLTQDEN</sequence>
<accession>A0AAW1N618</accession>
<comment type="caution">
    <text evidence="1">The sequence shown here is derived from an EMBL/GenBank/DDBJ whole genome shotgun (WGS) entry which is preliminary data.</text>
</comment>
<evidence type="ECO:0000313" key="2">
    <source>
        <dbReference type="Proteomes" id="UP001458880"/>
    </source>
</evidence>
<dbReference type="Gene3D" id="2.40.70.10">
    <property type="entry name" value="Acid Proteases"/>
    <property type="match status" value="1"/>
</dbReference>
<keyword evidence="2" id="KW-1185">Reference proteome</keyword>
<dbReference type="EMBL" id="JASPKY010000014">
    <property type="protein sequence ID" value="KAK9753329.1"/>
    <property type="molecule type" value="Genomic_DNA"/>
</dbReference>
<evidence type="ECO:0008006" key="3">
    <source>
        <dbReference type="Google" id="ProtNLM"/>
    </source>
</evidence>
<dbReference type="Proteomes" id="UP001458880">
    <property type="component" value="Unassembled WGS sequence"/>
</dbReference>
<protein>
    <recommendedName>
        <fullName evidence="3">Peptidase A2 domain-containing protein</fullName>
    </recommendedName>
</protein>